<reference evidence="1" key="1">
    <citation type="submission" date="2023-07" db="EMBL/GenBank/DDBJ databases">
        <title>A chromosome-level genome assembly of Lolium multiflorum.</title>
        <authorList>
            <person name="Chen Y."/>
            <person name="Copetti D."/>
            <person name="Kolliker R."/>
            <person name="Studer B."/>
        </authorList>
    </citation>
    <scope>NUCLEOTIDE SEQUENCE</scope>
    <source>
        <strain evidence="1">02402/16</strain>
        <tissue evidence="1">Leaf</tissue>
    </source>
</reference>
<dbReference type="EMBL" id="JAUUTY010000001">
    <property type="protein sequence ID" value="KAK1698393.1"/>
    <property type="molecule type" value="Genomic_DNA"/>
</dbReference>
<sequence length="84" mass="9093">MAAAEVMVARNMARYEADRDAAAIAEEASSRASWDDALSEGQARWRQEDASAVIHRREAFAAHMDVHHWRSSDGAGTSGHDGGP</sequence>
<organism evidence="1 2">
    <name type="scientific">Lolium multiflorum</name>
    <name type="common">Italian ryegrass</name>
    <name type="synonym">Lolium perenne subsp. multiflorum</name>
    <dbReference type="NCBI Taxonomy" id="4521"/>
    <lineage>
        <taxon>Eukaryota</taxon>
        <taxon>Viridiplantae</taxon>
        <taxon>Streptophyta</taxon>
        <taxon>Embryophyta</taxon>
        <taxon>Tracheophyta</taxon>
        <taxon>Spermatophyta</taxon>
        <taxon>Magnoliopsida</taxon>
        <taxon>Liliopsida</taxon>
        <taxon>Poales</taxon>
        <taxon>Poaceae</taxon>
        <taxon>BOP clade</taxon>
        <taxon>Pooideae</taxon>
        <taxon>Poodae</taxon>
        <taxon>Poeae</taxon>
        <taxon>Poeae Chloroplast Group 2 (Poeae type)</taxon>
        <taxon>Loliodinae</taxon>
        <taxon>Loliinae</taxon>
        <taxon>Lolium</taxon>
    </lineage>
</organism>
<comment type="caution">
    <text evidence="1">The sequence shown here is derived from an EMBL/GenBank/DDBJ whole genome shotgun (WGS) entry which is preliminary data.</text>
</comment>
<proteinExistence type="predicted"/>
<dbReference type="Proteomes" id="UP001231189">
    <property type="component" value="Unassembled WGS sequence"/>
</dbReference>
<evidence type="ECO:0000313" key="1">
    <source>
        <dbReference type="EMBL" id="KAK1698393.1"/>
    </source>
</evidence>
<gene>
    <name evidence="1" type="ORF">QYE76_015090</name>
</gene>
<keyword evidence="2" id="KW-1185">Reference proteome</keyword>
<evidence type="ECO:0000313" key="2">
    <source>
        <dbReference type="Proteomes" id="UP001231189"/>
    </source>
</evidence>
<accession>A0AAD8U5S4</accession>
<name>A0AAD8U5S4_LOLMU</name>
<dbReference type="AlphaFoldDB" id="A0AAD8U5S4"/>
<protein>
    <submittedName>
        <fullName evidence="1">Uncharacterized protein</fullName>
    </submittedName>
</protein>